<sequence>MKIKTCLYKPTGHWKSFCTVSIQLFQQCCSVILKSPYQPAVEYEQADVSTADNVRITGSGYNIPHVNTEYHSYFNANKISLPIEL</sequence>
<dbReference type="EMBL" id="JYDT01000190">
    <property type="protein sequence ID" value="KRY82039.1"/>
    <property type="molecule type" value="Genomic_DNA"/>
</dbReference>
<name>A0A0V1F7K4_TRIPS</name>
<dbReference type="AlphaFoldDB" id="A0A0V1F7K4"/>
<dbReference type="OrthoDB" id="5936192at2759"/>
<proteinExistence type="predicted"/>
<gene>
    <name evidence="1" type="ORF">T4D_2979</name>
</gene>
<reference evidence="1 2" key="1">
    <citation type="submission" date="2015-01" db="EMBL/GenBank/DDBJ databases">
        <title>Evolution of Trichinella species and genotypes.</title>
        <authorList>
            <person name="Korhonen P.K."/>
            <person name="Edoardo P."/>
            <person name="Giuseppe L.R."/>
            <person name="Gasser R.B."/>
        </authorList>
    </citation>
    <scope>NUCLEOTIDE SEQUENCE [LARGE SCALE GENOMIC DNA]</scope>
    <source>
        <strain evidence="1">ISS470</strain>
    </source>
</reference>
<accession>A0A0V1F7K4</accession>
<keyword evidence="2" id="KW-1185">Reference proteome</keyword>
<protein>
    <submittedName>
        <fullName evidence="1">Uncharacterized protein</fullName>
    </submittedName>
</protein>
<comment type="caution">
    <text evidence="1">The sequence shown here is derived from an EMBL/GenBank/DDBJ whole genome shotgun (WGS) entry which is preliminary data.</text>
</comment>
<evidence type="ECO:0000313" key="2">
    <source>
        <dbReference type="Proteomes" id="UP000054995"/>
    </source>
</evidence>
<evidence type="ECO:0000313" key="1">
    <source>
        <dbReference type="EMBL" id="KRY82039.1"/>
    </source>
</evidence>
<dbReference type="Proteomes" id="UP000054995">
    <property type="component" value="Unassembled WGS sequence"/>
</dbReference>
<organism evidence="1 2">
    <name type="scientific">Trichinella pseudospiralis</name>
    <name type="common">Parasitic roundworm</name>
    <dbReference type="NCBI Taxonomy" id="6337"/>
    <lineage>
        <taxon>Eukaryota</taxon>
        <taxon>Metazoa</taxon>
        <taxon>Ecdysozoa</taxon>
        <taxon>Nematoda</taxon>
        <taxon>Enoplea</taxon>
        <taxon>Dorylaimia</taxon>
        <taxon>Trichinellida</taxon>
        <taxon>Trichinellidae</taxon>
        <taxon>Trichinella</taxon>
    </lineage>
</organism>